<dbReference type="InterPro" id="IPR056179">
    <property type="entry name" value="DHQS_C"/>
</dbReference>
<dbReference type="GO" id="GO:0009073">
    <property type="term" value="P:aromatic amino acid family biosynthetic process"/>
    <property type="evidence" value="ECO:0007669"/>
    <property type="project" value="UniProtKB-KW"/>
</dbReference>
<evidence type="ECO:0000256" key="3">
    <source>
        <dbReference type="ARBA" id="ARBA00003485"/>
    </source>
</evidence>
<comment type="cofactor">
    <cofactor evidence="18">
        <name>Co(2+)</name>
        <dbReference type="ChEBI" id="CHEBI:48828"/>
    </cofactor>
    <cofactor evidence="18">
        <name>Zn(2+)</name>
        <dbReference type="ChEBI" id="CHEBI:29105"/>
    </cofactor>
    <text evidence="18">Binds 1 divalent metal cation per subunit. Can use either Co(2+) or Zn(2+).</text>
</comment>
<evidence type="ECO:0000256" key="4">
    <source>
        <dbReference type="ARBA" id="ARBA00004496"/>
    </source>
</evidence>
<dbReference type="PIRSF" id="PIRSF001455">
    <property type="entry name" value="DHQ_synth"/>
    <property type="match status" value="1"/>
</dbReference>
<comment type="caution">
    <text evidence="21">The sequence shown here is derived from an EMBL/GenBank/DDBJ whole genome shotgun (WGS) entry which is preliminary data.</text>
</comment>
<evidence type="ECO:0000256" key="15">
    <source>
        <dbReference type="ARBA" id="ARBA00023141"/>
    </source>
</evidence>
<dbReference type="NCBIfam" id="TIGR01357">
    <property type="entry name" value="aroB"/>
    <property type="match status" value="1"/>
</dbReference>
<dbReference type="RefSeq" id="WP_311361098.1">
    <property type="nucleotide sequence ID" value="NZ_JAVRIE010000002.1"/>
</dbReference>
<name>A0AAW8R0R6_9ALTE</name>
<keyword evidence="17 18" id="KW-0170">Cobalt</keyword>
<dbReference type="AlphaFoldDB" id="A0AAW8R0R6"/>
<dbReference type="Gene3D" id="3.40.50.1970">
    <property type="match status" value="1"/>
</dbReference>
<comment type="function">
    <text evidence="3 18">Catalyzes the conversion of 3-deoxy-D-arabino-heptulosonate 7-phosphate (DAHP) to dehydroquinate (DHQ).</text>
</comment>
<evidence type="ECO:0000256" key="1">
    <source>
        <dbReference type="ARBA" id="ARBA00001393"/>
    </source>
</evidence>
<feature type="binding site" evidence="18">
    <location>
        <position position="264"/>
    </location>
    <ligand>
        <name>Zn(2+)</name>
        <dbReference type="ChEBI" id="CHEBI:29105"/>
    </ligand>
</feature>
<evidence type="ECO:0000256" key="12">
    <source>
        <dbReference type="ARBA" id="ARBA00022741"/>
    </source>
</evidence>
<sequence length="357" mass="38865">MPTLNLDLGERSYPIYIETGLFTQPGFLLSAISGKHCAVVTNETVASLYLDTVKKPLLDADIKCIDIILPDGEQYKTLAYFEKVLSALLENGAARDTTLIALGGGVIGDMGGFAAACYQRGIPFVQVPTTLLSQVDSSVGGKTAVNHPLGKNMIGAFYQPKAVFIDTNSLVTLPEREFSAGMAEVIKYGIMYDAAFFVWLEQNVALLRNRDADALRHAITCCCKIKAEVVNLDEKEHGVRALLNLGHTFGHAIEAEKGYGNWLHGEAVAAGMVQAAQLARMRQWISHEDLTRISTLISRFDLPVSGPLEMTAETYIKHMKHDKKVLSGTMRFIVPNAIGHALVVDDVSSEELQALLG</sequence>
<dbReference type="FunFam" id="1.20.1090.10:FF:000002">
    <property type="entry name" value="3-dehydroquinate synthase"/>
    <property type="match status" value="1"/>
</dbReference>
<keyword evidence="11 18" id="KW-0479">Metal-binding</keyword>
<dbReference type="CDD" id="cd08195">
    <property type="entry name" value="DHQS"/>
    <property type="match status" value="1"/>
</dbReference>
<feature type="binding site" evidence="18">
    <location>
        <position position="247"/>
    </location>
    <ligand>
        <name>Zn(2+)</name>
        <dbReference type="ChEBI" id="CHEBI:29105"/>
    </ligand>
</feature>
<evidence type="ECO:0000256" key="18">
    <source>
        <dbReference type="HAMAP-Rule" id="MF_00110"/>
    </source>
</evidence>
<feature type="binding site" evidence="18">
    <location>
        <begin position="71"/>
        <end position="76"/>
    </location>
    <ligand>
        <name>NAD(+)</name>
        <dbReference type="ChEBI" id="CHEBI:57540"/>
    </ligand>
</feature>
<evidence type="ECO:0000256" key="17">
    <source>
        <dbReference type="ARBA" id="ARBA00023285"/>
    </source>
</evidence>
<comment type="catalytic activity">
    <reaction evidence="1 18">
        <text>7-phospho-2-dehydro-3-deoxy-D-arabino-heptonate = 3-dehydroquinate + phosphate</text>
        <dbReference type="Rhea" id="RHEA:21968"/>
        <dbReference type="ChEBI" id="CHEBI:32364"/>
        <dbReference type="ChEBI" id="CHEBI:43474"/>
        <dbReference type="ChEBI" id="CHEBI:58394"/>
        <dbReference type="EC" id="4.2.3.4"/>
    </reaction>
</comment>
<dbReference type="GO" id="GO:0046872">
    <property type="term" value="F:metal ion binding"/>
    <property type="evidence" value="ECO:0007669"/>
    <property type="project" value="UniProtKB-KW"/>
</dbReference>
<evidence type="ECO:0000256" key="10">
    <source>
        <dbReference type="ARBA" id="ARBA00022605"/>
    </source>
</evidence>
<dbReference type="GO" id="GO:0005737">
    <property type="term" value="C:cytoplasm"/>
    <property type="evidence" value="ECO:0007669"/>
    <property type="project" value="UniProtKB-SubCell"/>
</dbReference>
<dbReference type="InterPro" id="IPR030960">
    <property type="entry name" value="DHQS/DOIS_N"/>
</dbReference>
<dbReference type="InterPro" id="IPR016037">
    <property type="entry name" value="DHQ_synth_AroB"/>
</dbReference>
<keyword evidence="15 18" id="KW-0057">Aromatic amino acid biosynthesis</keyword>
<keyword evidence="10 18" id="KW-0028">Amino-acid biosynthesis</keyword>
<dbReference type="Pfam" id="PF01761">
    <property type="entry name" value="DHQ_synthase"/>
    <property type="match status" value="1"/>
</dbReference>
<dbReference type="Proteomes" id="UP001249020">
    <property type="component" value="Unassembled WGS sequence"/>
</dbReference>
<evidence type="ECO:0000256" key="9">
    <source>
        <dbReference type="ARBA" id="ARBA00022490"/>
    </source>
</evidence>
<dbReference type="SUPFAM" id="SSF56796">
    <property type="entry name" value="Dehydroquinate synthase-like"/>
    <property type="match status" value="1"/>
</dbReference>
<dbReference type="GO" id="GO:0000166">
    <property type="term" value="F:nucleotide binding"/>
    <property type="evidence" value="ECO:0007669"/>
    <property type="project" value="UniProtKB-KW"/>
</dbReference>
<evidence type="ECO:0000256" key="6">
    <source>
        <dbReference type="ARBA" id="ARBA00005412"/>
    </source>
</evidence>
<dbReference type="EMBL" id="JAVRIE010000002">
    <property type="protein sequence ID" value="MDT0582334.1"/>
    <property type="molecule type" value="Genomic_DNA"/>
</dbReference>
<feature type="domain" description="3-dehydroquinate synthase C-terminal" evidence="20">
    <location>
        <begin position="181"/>
        <end position="325"/>
    </location>
</feature>
<keyword evidence="12 18" id="KW-0547">Nucleotide-binding</keyword>
<keyword evidence="9 18" id="KW-0963">Cytoplasm</keyword>
<comment type="subcellular location">
    <subcellularLocation>
        <location evidence="4 18">Cytoplasm</location>
    </subcellularLocation>
</comment>
<feature type="binding site" evidence="18">
    <location>
        <begin position="129"/>
        <end position="130"/>
    </location>
    <ligand>
        <name>NAD(+)</name>
        <dbReference type="ChEBI" id="CHEBI:57540"/>
    </ligand>
</feature>
<comment type="caution">
    <text evidence="18">Lacks conserved residue(s) required for the propagation of feature annotation.</text>
</comment>
<dbReference type="PANTHER" id="PTHR43622:SF7">
    <property type="entry name" value="3-DEHYDROQUINATE SYNTHASE, CHLOROPLASTIC"/>
    <property type="match status" value="1"/>
</dbReference>
<evidence type="ECO:0000256" key="8">
    <source>
        <dbReference type="ARBA" id="ARBA00017684"/>
    </source>
</evidence>
<proteinExistence type="inferred from homology"/>
<dbReference type="InterPro" id="IPR050071">
    <property type="entry name" value="Dehydroquinate_synthase"/>
</dbReference>
<feature type="binding site" evidence="18">
    <location>
        <begin position="105"/>
        <end position="109"/>
    </location>
    <ligand>
        <name>NAD(+)</name>
        <dbReference type="ChEBI" id="CHEBI:57540"/>
    </ligand>
</feature>
<evidence type="ECO:0000256" key="11">
    <source>
        <dbReference type="ARBA" id="ARBA00022723"/>
    </source>
</evidence>
<comment type="similarity">
    <text evidence="6 18">Belongs to the sugar phosphate cyclases superfamily. Dehydroquinate synthase family.</text>
</comment>
<accession>A0AAW8R0R6</accession>
<feature type="binding site" evidence="18">
    <location>
        <position position="184"/>
    </location>
    <ligand>
        <name>Zn(2+)</name>
        <dbReference type="ChEBI" id="CHEBI:29105"/>
    </ligand>
</feature>
<evidence type="ECO:0000256" key="7">
    <source>
        <dbReference type="ARBA" id="ARBA00013031"/>
    </source>
</evidence>
<evidence type="ECO:0000256" key="13">
    <source>
        <dbReference type="ARBA" id="ARBA00022833"/>
    </source>
</evidence>
<evidence type="ECO:0000256" key="14">
    <source>
        <dbReference type="ARBA" id="ARBA00023027"/>
    </source>
</evidence>
<gene>
    <name evidence="18 21" type="primary">aroB</name>
    <name evidence="21" type="ORF">RM544_07270</name>
</gene>
<dbReference type="FunFam" id="3.40.50.1970:FF:000001">
    <property type="entry name" value="3-dehydroquinate synthase"/>
    <property type="match status" value="1"/>
</dbReference>
<dbReference type="HAMAP" id="MF_00110">
    <property type="entry name" value="DHQ_synthase"/>
    <property type="match status" value="1"/>
</dbReference>
<comment type="cofactor">
    <cofactor evidence="2 18">
        <name>NAD(+)</name>
        <dbReference type="ChEBI" id="CHEBI:57540"/>
    </cofactor>
</comment>
<keyword evidence="22" id="KW-1185">Reference proteome</keyword>
<keyword evidence="16 18" id="KW-0456">Lyase</keyword>
<evidence type="ECO:0000259" key="20">
    <source>
        <dbReference type="Pfam" id="PF24621"/>
    </source>
</evidence>
<feature type="binding site" evidence="18">
    <location>
        <position position="151"/>
    </location>
    <ligand>
        <name>NAD(+)</name>
        <dbReference type="ChEBI" id="CHEBI:57540"/>
    </ligand>
</feature>
<keyword evidence="14 18" id="KW-0520">NAD</keyword>
<dbReference type="Gene3D" id="1.20.1090.10">
    <property type="entry name" value="Dehydroquinate synthase-like - alpha domain"/>
    <property type="match status" value="1"/>
</dbReference>
<dbReference type="InterPro" id="IPR030963">
    <property type="entry name" value="DHQ_synth_fam"/>
</dbReference>
<protein>
    <recommendedName>
        <fullName evidence="8 18">3-dehydroquinate synthase</fullName>
        <shortName evidence="18">DHQS</shortName>
        <ecNumber evidence="7 18">4.2.3.4</ecNumber>
    </recommendedName>
</protein>
<dbReference type="PANTHER" id="PTHR43622">
    <property type="entry name" value="3-DEHYDROQUINATE SYNTHASE"/>
    <property type="match status" value="1"/>
</dbReference>
<evidence type="ECO:0000256" key="2">
    <source>
        <dbReference type="ARBA" id="ARBA00001911"/>
    </source>
</evidence>
<dbReference type="Pfam" id="PF24621">
    <property type="entry name" value="DHQS_C"/>
    <property type="match status" value="1"/>
</dbReference>
<evidence type="ECO:0000259" key="19">
    <source>
        <dbReference type="Pfam" id="PF01761"/>
    </source>
</evidence>
<dbReference type="EC" id="4.2.3.4" evidence="7 18"/>
<evidence type="ECO:0000256" key="5">
    <source>
        <dbReference type="ARBA" id="ARBA00004661"/>
    </source>
</evidence>
<feature type="binding site" evidence="18">
    <location>
        <position position="142"/>
    </location>
    <ligand>
        <name>NAD(+)</name>
        <dbReference type="ChEBI" id="CHEBI:57540"/>
    </ligand>
</feature>
<comment type="pathway">
    <text evidence="5 18">Metabolic intermediate biosynthesis; chorismate biosynthesis; chorismate from D-erythrose 4-phosphate and phosphoenolpyruvate: step 2/7.</text>
</comment>
<dbReference type="GO" id="GO:0003856">
    <property type="term" value="F:3-dehydroquinate synthase activity"/>
    <property type="evidence" value="ECO:0007669"/>
    <property type="project" value="UniProtKB-UniRule"/>
</dbReference>
<dbReference type="GO" id="GO:0008652">
    <property type="term" value="P:amino acid biosynthetic process"/>
    <property type="evidence" value="ECO:0007669"/>
    <property type="project" value="UniProtKB-KW"/>
</dbReference>
<keyword evidence="13 18" id="KW-0862">Zinc</keyword>
<evidence type="ECO:0000256" key="16">
    <source>
        <dbReference type="ARBA" id="ARBA00023239"/>
    </source>
</evidence>
<dbReference type="GO" id="GO:0009423">
    <property type="term" value="P:chorismate biosynthetic process"/>
    <property type="evidence" value="ECO:0007669"/>
    <property type="project" value="UniProtKB-UniRule"/>
</dbReference>
<evidence type="ECO:0000313" key="22">
    <source>
        <dbReference type="Proteomes" id="UP001249020"/>
    </source>
</evidence>
<evidence type="ECO:0000313" key="21">
    <source>
        <dbReference type="EMBL" id="MDT0582334.1"/>
    </source>
</evidence>
<organism evidence="21 22">
    <name type="scientific">Brumicola blandensis</name>
    <dbReference type="NCBI Taxonomy" id="3075611"/>
    <lineage>
        <taxon>Bacteria</taxon>
        <taxon>Pseudomonadati</taxon>
        <taxon>Pseudomonadota</taxon>
        <taxon>Gammaproteobacteria</taxon>
        <taxon>Alteromonadales</taxon>
        <taxon>Alteromonadaceae</taxon>
        <taxon>Brumicola</taxon>
    </lineage>
</organism>
<reference evidence="21 22" key="1">
    <citation type="submission" date="2023-09" db="EMBL/GenBank/DDBJ databases">
        <authorList>
            <person name="Rey-Velasco X."/>
        </authorList>
    </citation>
    <scope>NUCLEOTIDE SEQUENCE [LARGE SCALE GENOMIC DNA]</scope>
    <source>
        <strain evidence="21 22">W409</strain>
    </source>
</reference>
<feature type="domain" description="3-dehydroquinate synthase N-terminal" evidence="19">
    <location>
        <begin position="67"/>
        <end position="179"/>
    </location>
</feature>